<accession>A0A9P6DUW7</accession>
<dbReference type="Proteomes" id="UP000886523">
    <property type="component" value="Unassembled WGS sequence"/>
</dbReference>
<keyword evidence="2" id="KW-1185">Reference proteome</keyword>
<dbReference type="EMBL" id="MU128991">
    <property type="protein sequence ID" value="KAF9512079.1"/>
    <property type="molecule type" value="Genomic_DNA"/>
</dbReference>
<proteinExistence type="predicted"/>
<evidence type="ECO:0000313" key="1">
    <source>
        <dbReference type="EMBL" id="KAF9512079.1"/>
    </source>
</evidence>
<protein>
    <submittedName>
        <fullName evidence="1">Uncharacterized protein</fullName>
    </submittedName>
</protein>
<organism evidence="1 2">
    <name type="scientific">Hydnum rufescens UP504</name>
    <dbReference type="NCBI Taxonomy" id="1448309"/>
    <lineage>
        <taxon>Eukaryota</taxon>
        <taxon>Fungi</taxon>
        <taxon>Dikarya</taxon>
        <taxon>Basidiomycota</taxon>
        <taxon>Agaricomycotina</taxon>
        <taxon>Agaricomycetes</taxon>
        <taxon>Cantharellales</taxon>
        <taxon>Hydnaceae</taxon>
        <taxon>Hydnum</taxon>
    </lineage>
</organism>
<sequence>MHATYLQGIEVERSLAEGRCDDTRPRYCTHTPFPPSSCATPQIKPEAKACGRQHKILFLNFSVPLRRTFHITGLGSRDWCLLVLAIDKESWMREPTDSVHIRDLSGLSYHRGESMKNPGELKDLPDPKKYLFAPFSYLGAIQNHTFFCFFFARCIIKKKYLFKPSWGKVRWRIVLFWQSLRAWSCLRLAVRRASGSLIGTPCSSVSI</sequence>
<evidence type="ECO:0000313" key="2">
    <source>
        <dbReference type="Proteomes" id="UP000886523"/>
    </source>
</evidence>
<dbReference type="AlphaFoldDB" id="A0A9P6DUW7"/>
<comment type="caution">
    <text evidence="1">The sequence shown here is derived from an EMBL/GenBank/DDBJ whole genome shotgun (WGS) entry which is preliminary data.</text>
</comment>
<reference evidence="1" key="1">
    <citation type="journal article" date="2020" name="Nat. Commun.">
        <title>Large-scale genome sequencing of mycorrhizal fungi provides insights into the early evolution of symbiotic traits.</title>
        <authorList>
            <person name="Miyauchi S."/>
            <person name="Kiss E."/>
            <person name="Kuo A."/>
            <person name="Drula E."/>
            <person name="Kohler A."/>
            <person name="Sanchez-Garcia M."/>
            <person name="Morin E."/>
            <person name="Andreopoulos B."/>
            <person name="Barry K.W."/>
            <person name="Bonito G."/>
            <person name="Buee M."/>
            <person name="Carver A."/>
            <person name="Chen C."/>
            <person name="Cichocki N."/>
            <person name="Clum A."/>
            <person name="Culley D."/>
            <person name="Crous P.W."/>
            <person name="Fauchery L."/>
            <person name="Girlanda M."/>
            <person name="Hayes R.D."/>
            <person name="Keri Z."/>
            <person name="LaButti K."/>
            <person name="Lipzen A."/>
            <person name="Lombard V."/>
            <person name="Magnuson J."/>
            <person name="Maillard F."/>
            <person name="Murat C."/>
            <person name="Nolan M."/>
            <person name="Ohm R.A."/>
            <person name="Pangilinan J."/>
            <person name="Pereira M.F."/>
            <person name="Perotto S."/>
            <person name="Peter M."/>
            <person name="Pfister S."/>
            <person name="Riley R."/>
            <person name="Sitrit Y."/>
            <person name="Stielow J.B."/>
            <person name="Szollosi G."/>
            <person name="Zifcakova L."/>
            <person name="Stursova M."/>
            <person name="Spatafora J.W."/>
            <person name="Tedersoo L."/>
            <person name="Vaario L.M."/>
            <person name="Yamada A."/>
            <person name="Yan M."/>
            <person name="Wang P."/>
            <person name="Xu J."/>
            <person name="Bruns T."/>
            <person name="Baldrian P."/>
            <person name="Vilgalys R."/>
            <person name="Dunand C."/>
            <person name="Henrissat B."/>
            <person name="Grigoriev I.V."/>
            <person name="Hibbett D."/>
            <person name="Nagy L.G."/>
            <person name="Martin F.M."/>
        </authorList>
    </citation>
    <scope>NUCLEOTIDE SEQUENCE</scope>
    <source>
        <strain evidence="1">UP504</strain>
    </source>
</reference>
<name>A0A9P6DUW7_9AGAM</name>
<gene>
    <name evidence="1" type="ORF">BS47DRAFT_1107925</name>
</gene>